<dbReference type="OrthoDB" id="3236755at2759"/>
<dbReference type="Proteomes" id="UP000297245">
    <property type="component" value="Unassembled WGS sequence"/>
</dbReference>
<protein>
    <submittedName>
        <fullName evidence="2">Uncharacterized protein</fullName>
    </submittedName>
</protein>
<feature type="region of interest" description="Disordered" evidence="1">
    <location>
        <begin position="200"/>
        <end position="219"/>
    </location>
</feature>
<evidence type="ECO:0000313" key="2">
    <source>
        <dbReference type="EMBL" id="THU88718.1"/>
    </source>
</evidence>
<dbReference type="AlphaFoldDB" id="A0A4S8LJC4"/>
<name>A0A4S8LJC4_DENBC</name>
<organism evidence="2 3">
    <name type="scientific">Dendrothele bispora (strain CBS 962.96)</name>
    <dbReference type="NCBI Taxonomy" id="1314807"/>
    <lineage>
        <taxon>Eukaryota</taxon>
        <taxon>Fungi</taxon>
        <taxon>Dikarya</taxon>
        <taxon>Basidiomycota</taxon>
        <taxon>Agaricomycotina</taxon>
        <taxon>Agaricomycetes</taxon>
        <taxon>Agaricomycetidae</taxon>
        <taxon>Agaricales</taxon>
        <taxon>Agaricales incertae sedis</taxon>
        <taxon>Dendrothele</taxon>
    </lineage>
</organism>
<accession>A0A4S8LJC4</accession>
<reference evidence="2 3" key="1">
    <citation type="journal article" date="2019" name="Nat. Ecol. Evol.">
        <title>Megaphylogeny resolves global patterns of mushroom evolution.</title>
        <authorList>
            <person name="Varga T."/>
            <person name="Krizsan K."/>
            <person name="Foldi C."/>
            <person name="Dima B."/>
            <person name="Sanchez-Garcia M."/>
            <person name="Sanchez-Ramirez S."/>
            <person name="Szollosi G.J."/>
            <person name="Szarkandi J.G."/>
            <person name="Papp V."/>
            <person name="Albert L."/>
            <person name="Andreopoulos W."/>
            <person name="Angelini C."/>
            <person name="Antonin V."/>
            <person name="Barry K.W."/>
            <person name="Bougher N.L."/>
            <person name="Buchanan P."/>
            <person name="Buyck B."/>
            <person name="Bense V."/>
            <person name="Catcheside P."/>
            <person name="Chovatia M."/>
            <person name="Cooper J."/>
            <person name="Damon W."/>
            <person name="Desjardin D."/>
            <person name="Finy P."/>
            <person name="Geml J."/>
            <person name="Haridas S."/>
            <person name="Hughes K."/>
            <person name="Justo A."/>
            <person name="Karasinski D."/>
            <person name="Kautmanova I."/>
            <person name="Kiss B."/>
            <person name="Kocsube S."/>
            <person name="Kotiranta H."/>
            <person name="LaButti K.M."/>
            <person name="Lechner B.E."/>
            <person name="Liimatainen K."/>
            <person name="Lipzen A."/>
            <person name="Lukacs Z."/>
            <person name="Mihaltcheva S."/>
            <person name="Morgado L.N."/>
            <person name="Niskanen T."/>
            <person name="Noordeloos M.E."/>
            <person name="Ohm R.A."/>
            <person name="Ortiz-Santana B."/>
            <person name="Ovrebo C."/>
            <person name="Racz N."/>
            <person name="Riley R."/>
            <person name="Savchenko A."/>
            <person name="Shiryaev A."/>
            <person name="Soop K."/>
            <person name="Spirin V."/>
            <person name="Szebenyi C."/>
            <person name="Tomsovsky M."/>
            <person name="Tulloss R.E."/>
            <person name="Uehling J."/>
            <person name="Grigoriev I.V."/>
            <person name="Vagvolgyi C."/>
            <person name="Papp T."/>
            <person name="Martin F.M."/>
            <person name="Miettinen O."/>
            <person name="Hibbett D.S."/>
            <person name="Nagy L.G."/>
        </authorList>
    </citation>
    <scope>NUCLEOTIDE SEQUENCE [LARGE SCALE GENOMIC DNA]</scope>
    <source>
        <strain evidence="2 3">CBS 962.96</strain>
    </source>
</reference>
<gene>
    <name evidence="2" type="ORF">K435DRAFT_803299</name>
</gene>
<evidence type="ECO:0000256" key="1">
    <source>
        <dbReference type="SAM" id="MobiDB-lite"/>
    </source>
</evidence>
<sequence>MHIFGDPCPSFDFLRFIEITLDMQSHDELCASLVIERMEKNSKKKDAPAYYCIGCDARSTNNARARCLPHARACKKLERSFPKEYQEAVDASVAQSGENTATGKTAAPALRTKKRKIENDTSPTQFVEHLKTEDMPGCGLLCNPAEHSRVNFRLRKLRRPCGPRSKDLYRMISDDTRNKGYLLKKILYELSRTTMDRTPVDELPVQDPAATPSSESRPRFFQSTLDSHCVESGNISAQRQAKIDYHLLRFFLCCAIAFAVCKSGFFIDFIVPGYSVPDPTSFFPGHISNEAANVAENF</sequence>
<evidence type="ECO:0000313" key="3">
    <source>
        <dbReference type="Proteomes" id="UP000297245"/>
    </source>
</evidence>
<proteinExistence type="predicted"/>
<keyword evidence="3" id="KW-1185">Reference proteome</keyword>
<dbReference type="EMBL" id="ML179398">
    <property type="protein sequence ID" value="THU88718.1"/>
    <property type="molecule type" value="Genomic_DNA"/>
</dbReference>